<dbReference type="EMBL" id="BLXT01004727">
    <property type="protein sequence ID" value="GFO16967.1"/>
    <property type="molecule type" value="Genomic_DNA"/>
</dbReference>
<dbReference type="Proteomes" id="UP000735302">
    <property type="component" value="Unassembled WGS sequence"/>
</dbReference>
<comment type="caution">
    <text evidence="1">The sequence shown here is derived from an EMBL/GenBank/DDBJ whole genome shotgun (WGS) entry which is preliminary data.</text>
</comment>
<keyword evidence="2" id="KW-1185">Reference proteome</keyword>
<proteinExistence type="predicted"/>
<protein>
    <submittedName>
        <fullName evidence="1">Uncharacterized protein</fullName>
    </submittedName>
</protein>
<sequence length="77" mass="9083">MSVSEKRKLIKKKKRNNNSHRELVIIGMNHHNMPNTFQIKDTDHGQWGTGAMTIEHLFALQNCPLTPDCRWRLRQQC</sequence>
<organism evidence="1 2">
    <name type="scientific">Plakobranchus ocellatus</name>
    <dbReference type="NCBI Taxonomy" id="259542"/>
    <lineage>
        <taxon>Eukaryota</taxon>
        <taxon>Metazoa</taxon>
        <taxon>Spiralia</taxon>
        <taxon>Lophotrochozoa</taxon>
        <taxon>Mollusca</taxon>
        <taxon>Gastropoda</taxon>
        <taxon>Heterobranchia</taxon>
        <taxon>Euthyneura</taxon>
        <taxon>Panpulmonata</taxon>
        <taxon>Sacoglossa</taxon>
        <taxon>Placobranchoidea</taxon>
        <taxon>Plakobranchidae</taxon>
        <taxon>Plakobranchus</taxon>
    </lineage>
</organism>
<gene>
    <name evidence="1" type="ORF">PoB_004347200</name>
</gene>
<name>A0AAV4BDD1_9GAST</name>
<dbReference type="AlphaFoldDB" id="A0AAV4BDD1"/>
<evidence type="ECO:0000313" key="2">
    <source>
        <dbReference type="Proteomes" id="UP000735302"/>
    </source>
</evidence>
<accession>A0AAV4BDD1</accession>
<evidence type="ECO:0000313" key="1">
    <source>
        <dbReference type="EMBL" id="GFO16967.1"/>
    </source>
</evidence>
<reference evidence="1 2" key="1">
    <citation type="journal article" date="2021" name="Elife">
        <title>Chloroplast acquisition without the gene transfer in kleptoplastic sea slugs, Plakobranchus ocellatus.</title>
        <authorList>
            <person name="Maeda T."/>
            <person name="Takahashi S."/>
            <person name="Yoshida T."/>
            <person name="Shimamura S."/>
            <person name="Takaki Y."/>
            <person name="Nagai Y."/>
            <person name="Toyoda A."/>
            <person name="Suzuki Y."/>
            <person name="Arimoto A."/>
            <person name="Ishii H."/>
            <person name="Satoh N."/>
            <person name="Nishiyama T."/>
            <person name="Hasebe M."/>
            <person name="Maruyama T."/>
            <person name="Minagawa J."/>
            <person name="Obokata J."/>
            <person name="Shigenobu S."/>
        </authorList>
    </citation>
    <scope>NUCLEOTIDE SEQUENCE [LARGE SCALE GENOMIC DNA]</scope>
</reference>